<sequence length="114" mass="12899">MKIEKYNECKRMTVHAVGLDKDYNIVKTRNGNYGECKNIPGACGCTHAEIQLLSHMVNPVMVYVSHSPCLNCARELVRAGVKYVHYSEPYRIADGIEYLKSNGVTVRRVSECPY</sequence>
<proteinExistence type="predicted"/>
<organism evidence="2">
    <name type="scientific">Bacillus phage Adastra</name>
    <dbReference type="NCBI Taxonomy" id="3143958"/>
    <lineage>
        <taxon>Viruses</taxon>
        <taxon>Duplodnaviria</taxon>
        <taxon>Heunggongvirae</taxon>
        <taxon>Uroviricota</taxon>
        <taxon>Caudoviricetes</taxon>
        <taxon>Herelleviridae</taxon>
        <taxon>Spounavirinae</taxon>
        <taxon>Okubovirus</taxon>
    </lineage>
</organism>
<evidence type="ECO:0000259" key="1">
    <source>
        <dbReference type="PROSITE" id="PS51747"/>
    </source>
</evidence>
<protein>
    <submittedName>
        <fullName evidence="2">dCMP deaminase</fullName>
    </submittedName>
</protein>
<feature type="domain" description="CMP/dCMP-type deaminase" evidence="1">
    <location>
        <begin position="1"/>
        <end position="99"/>
    </location>
</feature>
<dbReference type="PROSITE" id="PS51747">
    <property type="entry name" value="CYT_DCMP_DEAMINASES_2"/>
    <property type="match status" value="1"/>
</dbReference>
<dbReference type="EMBL" id="PP819608">
    <property type="protein sequence ID" value="XCD09659.1"/>
    <property type="molecule type" value="Genomic_DNA"/>
</dbReference>
<dbReference type="GO" id="GO:0003824">
    <property type="term" value="F:catalytic activity"/>
    <property type="evidence" value="ECO:0007669"/>
    <property type="project" value="InterPro"/>
</dbReference>
<reference evidence="2" key="1">
    <citation type="submission" date="2024-05" db="EMBL/GenBank/DDBJ databases">
        <authorList>
            <person name="Herbig A.F."/>
            <person name="Pendergrass E.L."/>
        </authorList>
    </citation>
    <scope>NUCLEOTIDE SEQUENCE</scope>
</reference>
<dbReference type="InterPro" id="IPR002125">
    <property type="entry name" value="CMP_dCMP_dom"/>
</dbReference>
<dbReference type="SUPFAM" id="SSF53927">
    <property type="entry name" value="Cytidine deaminase-like"/>
    <property type="match status" value="1"/>
</dbReference>
<name>A0AAU8BCN9_9CAUD</name>
<accession>A0AAU8BCN9</accession>
<gene>
    <name evidence="2" type="ORF">Adastra114</name>
</gene>
<evidence type="ECO:0000313" key="2">
    <source>
        <dbReference type="EMBL" id="XCD09659.1"/>
    </source>
</evidence>
<dbReference type="Pfam" id="PF00383">
    <property type="entry name" value="dCMP_cyt_deam_1"/>
    <property type="match status" value="1"/>
</dbReference>
<dbReference type="Gene3D" id="3.40.140.10">
    <property type="entry name" value="Cytidine Deaminase, domain 2"/>
    <property type="match status" value="1"/>
</dbReference>
<dbReference type="InterPro" id="IPR016193">
    <property type="entry name" value="Cytidine_deaminase-like"/>
</dbReference>